<keyword evidence="2" id="KW-0808">Transferase</keyword>
<dbReference type="InterPro" id="IPR011004">
    <property type="entry name" value="Trimer_LpxA-like_sf"/>
</dbReference>
<feature type="domain" description="PglD N-terminal" evidence="5">
    <location>
        <begin position="3"/>
        <end position="73"/>
    </location>
</feature>
<dbReference type="PROSITE" id="PS00101">
    <property type="entry name" value="HEXAPEP_TRANSFERASES"/>
    <property type="match status" value="1"/>
</dbReference>
<dbReference type="PANTHER" id="PTHR43300">
    <property type="entry name" value="ACETYLTRANSFERASE"/>
    <property type="match status" value="1"/>
</dbReference>
<gene>
    <name evidence="6" type="ORF">RM545_12925</name>
</gene>
<evidence type="ECO:0000313" key="7">
    <source>
        <dbReference type="Proteomes" id="UP001245285"/>
    </source>
</evidence>
<comment type="caution">
    <text evidence="6">The sequence shown here is derived from an EMBL/GenBank/DDBJ whole genome shotgun (WGS) entry which is preliminary data.</text>
</comment>
<accession>A0ABU3CMS8</accession>
<evidence type="ECO:0000256" key="3">
    <source>
        <dbReference type="ARBA" id="ARBA00022737"/>
    </source>
</evidence>
<dbReference type="RefSeq" id="WP_311495696.1">
    <property type="nucleotide sequence ID" value="NZ_JAVRHO010000018.1"/>
</dbReference>
<dbReference type="Pfam" id="PF17836">
    <property type="entry name" value="PglD_N"/>
    <property type="match status" value="1"/>
</dbReference>
<dbReference type="Gene3D" id="2.160.10.10">
    <property type="entry name" value="Hexapeptide repeat proteins"/>
    <property type="match status" value="1"/>
</dbReference>
<proteinExistence type="inferred from homology"/>
<protein>
    <submittedName>
        <fullName evidence="6">Acetyltransferase</fullName>
    </submittedName>
</protein>
<dbReference type="InterPro" id="IPR018357">
    <property type="entry name" value="Hexapep_transf_CS"/>
</dbReference>
<dbReference type="InterPro" id="IPR050179">
    <property type="entry name" value="Trans_hexapeptide_repeat"/>
</dbReference>
<dbReference type="Pfam" id="PF00132">
    <property type="entry name" value="Hexapep"/>
    <property type="match status" value="1"/>
</dbReference>
<reference evidence="6 7" key="1">
    <citation type="submission" date="2023-09" db="EMBL/GenBank/DDBJ databases">
        <authorList>
            <person name="Rey-Velasco X."/>
        </authorList>
    </citation>
    <scope>NUCLEOTIDE SEQUENCE [LARGE SCALE GENOMIC DNA]</scope>
    <source>
        <strain evidence="6 7">F260</strain>
    </source>
</reference>
<dbReference type="EMBL" id="JAVRHO010000018">
    <property type="protein sequence ID" value="MDT0647596.1"/>
    <property type="molecule type" value="Genomic_DNA"/>
</dbReference>
<sequence>MEKISVYGASGHAKVIIDILHSNGNAISYVFDDNPAIEQILDYEVVHQPTTDKVMQNFIIIGVGNNRIRKEIAVLIKGKYASFISHSSAIISPSAKIGKGTVVMANASVNAEAVVGEHCIINTGAVVEHEAILKDFVHISPNASIAGNVQIDEGTQIGLGASVIQNINIGKWATVGAGAVVINDVPNYATVVGNPGKIIKFNKIYEAK</sequence>
<dbReference type="Gene3D" id="3.40.50.20">
    <property type="match status" value="1"/>
</dbReference>
<organism evidence="6 7">
    <name type="scientific">Autumnicola lenta</name>
    <dbReference type="NCBI Taxonomy" id="3075593"/>
    <lineage>
        <taxon>Bacteria</taxon>
        <taxon>Pseudomonadati</taxon>
        <taxon>Bacteroidota</taxon>
        <taxon>Flavobacteriia</taxon>
        <taxon>Flavobacteriales</taxon>
        <taxon>Flavobacteriaceae</taxon>
        <taxon>Autumnicola</taxon>
    </lineage>
</organism>
<keyword evidence="7" id="KW-1185">Reference proteome</keyword>
<comment type="similarity">
    <text evidence="1">Belongs to the transferase hexapeptide repeat family.</text>
</comment>
<keyword evidence="3" id="KW-0677">Repeat</keyword>
<evidence type="ECO:0000256" key="4">
    <source>
        <dbReference type="ARBA" id="ARBA00023315"/>
    </source>
</evidence>
<evidence type="ECO:0000256" key="1">
    <source>
        <dbReference type="ARBA" id="ARBA00007274"/>
    </source>
</evidence>
<evidence type="ECO:0000259" key="5">
    <source>
        <dbReference type="Pfam" id="PF17836"/>
    </source>
</evidence>
<dbReference type="CDD" id="cd03360">
    <property type="entry name" value="LbH_AT_putative"/>
    <property type="match status" value="1"/>
</dbReference>
<dbReference type="InterPro" id="IPR041561">
    <property type="entry name" value="PglD_N"/>
</dbReference>
<dbReference type="PANTHER" id="PTHR43300:SF7">
    <property type="entry name" value="UDP-N-ACETYLBACILLOSAMINE N-ACETYLTRANSFERASE"/>
    <property type="match status" value="1"/>
</dbReference>
<evidence type="ECO:0000313" key="6">
    <source>
        <dbReference type="EMBL" id="MDT0647596.1"/>
    </source>
</evidence>
<evidence type="ECO:0000256" key="2">
    <source>
        <dbReference type="ARBA" id="ARBA00022679"/>
    </source>
</evidence>
<dbReference type="SUPFAM" id="SSF51161">
    <property type="entry name" value="Trimeric LpxA-like enzymes"/>
    <property type="match status" value="1"/>
</dbReference>
<dbReference type="NCBIfam" id="TIGR03570">
    <property type="entry name" value="NeuD_NnaD"/>
    <property type="match status" value="1"/>
</dbReference>
<keyword evidence="4" id="KW-0012">Acyltransferase</keyword>
<name>A0ABU3CMS8_9FLAO</name>
<dbReference type="InterPro" id="IPR020019">
    <property type="entry name" value="AcTrfase_PglD-like"/>
</dbReference>
<dbReference type="Proteomes" id="UP001245285">
    <property type="component" value="Unassembled WGS sequence"/>
</dbReference>
<dbReference type="InterPro" id="IPR001451">
    <property type="entry name" value="Hexapep"/>
</dbReference>